<dbReference type="InterPro" id="IPR005849">
    <property type="entry name" value="GalP_Utransf_N"/>
</dbReference>
<keyword evidence="7 10" id="KW-0548">Nucleotidyltransferase</keyword>
<evidence type="ECO:0000256" key="3">
    <source>
        <dbReference type="ARBA" id="ARBA00004947"/>
    </source>
</evidence>
<dbReference type="Pfam" id="PF02744">
    <property type="entry name" value="GalP_UDP_tr_C"/>
    <property type="match status" value="1"/>
</dbReference>
<evidence type="ECO:0000313" key="14">
    <source>
        <dbReference type="Proteomes" id="UP000886857"/>
    </source>
</evidence>
<accession>A0A9D1NA97</accession>
<comment type="subcellular location">
    <subcellularLocation>
        <location evidence="2 10">Cytoplasm</location>
    </subcellularLocation>
</comment>
<keyword evidence="6 10" id="KW-0808">Transferase</keyword>
<evidence type="ECO:0000313" key="13">
    <source>
        <dbReference type="EMBL" id="HIU98830.1"/>
    </source>
</evidence>
<evidence type="ECO:0000256" key="1">
    <source>
        <dbReference type="ARBA" id="ARBA00001107"/>
    </source>
</evidence>
<dbReference type="Pfam" id="PF01087">
    <property type="entry name" value="GalP_UDP_transf"/>
    <property type="match status" value="1"/>
</dbReference>
<evidence type="ECO:0000256" key="8">
    <source>
        <dbReference type="ARBA" id="ARBA00023144"/>
    </source>
</evidence>
<protein>
    <recommendedName>
        <fullName evidence="10">Galactose-1-phosphate uridylyltransferase</fullName>
        <shortName evidence="10">Gal-1-P uridylyltransferase</shortName>
        <ecNumber evidence="10">2.7.7.12</ecNumber>
    </recommendedName>
    <alternativeName>
        <fullName evidence="10">UDP-glucose--hexose-1-phosphate uridylyltransferase</fullName>
    </alternativeName>
</protein>
<evidence type="ECO:0000256" key="10">
    <source>
        <dbReference type="HAMAP-Rule" id="MF_00571"/>
    </source>
</evidence>
<keyword evidence="5 10" id="KW-0963">Cytoplasm</keyword>
<dbReference type="EC" id="2.7.7.12" evidence="10"/>
<dbReference type="Proteomes" id="UP000886857">
    <property type="component" value="Unassembled WGS sequence"/>
</dbReference>
<evidence type="ECO:0000259" key="11">
    <source>
        <dbReference type="Pfam" id="PF01087"/>
    </source>
</evidence>
<organism evidence="13 14">
    <name type="scientific">Candidatus Limadaptatus stercoripullorum</name>
    <dbReference type="NCBI Taxonomy" id="2840846"/>
    <lineage>
        <taxon>Bacteria</taxon>
        <taxon>Bacillati</taxon>
        <taxon>Bacillota</taxon>
        <taxon>Clostridia</taxon>
        <taxon>Eubacteriales</taxon>
        <taxon>Candidatus Limadaptatus</taxon>
    </lineage>
</organism>
<dbReference type="HAMAP" id="MF_00571">
    <property type="entry name" value="GalP_UDP_trans"/>
    <property type="match status" value="1"/>
</dbReference>
<dbReference type="PANTHER" id="PTHR39191:SF1">
    <property type="entry name" value="DUF4922 DOMAIN-CONTAINING PROTEIN"/>
    <property type="match status" value="1"/>
</dbReference>
<reference evidence="13" key="2">
    <citation type="journal article" date="2021" name="PeerJ">
        <title>Extensive microbial diversity within the chicken gut microbiome revealed by metagenomics and culture.</title>
        <authorList>
            <person name="Gilroy R."/>
            <person name="Ravi A."/>
            <person name="Getino M."/>
            <person name="Pursley I."/>
            <person name="Horton D.L."/>
            <person name="Alikhan N.F."/>
            <person name="Baker D."/>
            <person name="Gharbi K."/>
            <person name="Hall N."/>
            <person name="Watson M."/>
            <person name="Adriaenssens E.M."/>
            <person name="Foster-Nyarko E."/>
            <person name="Jarju S."/>
            <person name="Secka A."/>
            <person name="Antonio M."/>
            <person name="Oren A."/>
            <person name="Chaudhuri R.R."/>
            <person name="La Ragione R."/>
            <person name="Hildebrand F."/>
            <person name="Pallen M.J."/>
        </authorList>
    </citation>
    <scope>NUCLEOTIDE SEQUENCE</scope>
    <source>
        <strain evidence="13">10406</strain>
    </source>
</reference>
<keyword evidence="8 10" id="KW-0299">Galactose metabolism</keyword>
<keyword evidence="9 10" id="KW-0119">Carbohydrate metabolism</keyword>
<evidence type="ECO:0000256" key="7">
    <source>
        <dbReference type="ARBA" id="ARBA00022695"/>
    </source>
</evidence>
<feature type="domain" description="Galactose-1-phosphate uridyl transferase C-terminal" evidence="12">
    <location>
        <begin position="251"/>
        <end position="428"/>
    </location>
</feature>
<dbReference type="GO" id="GO:0006012">
    <property type="term" value="P:galactose metabolic process"/>
    <property type="evidence" value="ECO:0007669"/>
    <property type="project" value="UniProtKB-UniRule"/>
</dbReference>
<comment type="catalytic activity">
    <reaction evidence="1 10">
        <text>alpha-D-galactose 1-phosphate + UDP-alpha-D-glucose = alpha-D-glucose 1-phosphate + UDP-alpha-D-galactose</text>
        <dbReference type="Rhea" id="RHEA:13989"/>
        <dbReference type="ChEBI" id="CHEBI:58336"/>
        <dbReference type="ChEBI" id="CHEBI:58601"/>
        <dbReference type="ChEBI" id="CHEBI:58885"/>
        <dbReference type="ChEBI" id="CHEBI:66914"/>
        <dbReference type="EC" id="2.7.7.12"/>
    </reaction>
</comment>
<comment type="caution">
    <text evidence="13">The sequence shown here is derived from an EMBL/GenBank/DDBJ whole genome shotgun (WGS) entry which is preliminary data.</text>
</comment>
<dbReference type="EMBL" id="DVOE01000047">
    <property type="protein sequence ID" value="HIU98830.1"/>
    <property type="molecule type" value="Genomic_DNA"/>
</dbReference>
<evidence type="ECO:0000256" key="2">
    <source>
        <dbReference type="ARBA" id="ARBA00004496"/>
    </source>
</evidence>
<dbReference type="InterPro" id="IPR000766">
    <property type="entry name" value="GalP_uridyl_Trfase_II"/>
</dbReference>
<feature type="domain" description="Galactose-1-phosphate uridyl transferase N-terminal" evidence="11">
    <location>
        <begin position="71"/>
        <end position="235"/>
    </location>
</feature>
<comment type="similarity">
    <text evidence="4 10">Belongs to the galactose-1-phosphate uridylyltransferase type 2 family.</text>
</comment>
<dbReference type="PANTHER" id="PTHR39191">
    <property type="entry name" value="GALACTOSE-1-PHOSPHATE URIDYLYLTRANSFERASE"/>
    <property type="match status" value="1"/>
</dbReference>
<evidence type="ECO:0000256" key="5">
    <source>
        <dbReference type="ARBA" id="ARBA00022490"/>
    </source>
</evidence>
<proteinExistence type="inferred from homology"/>
<comment type="pathway">
    <text evidence="3 10">Carbohydrate metabolism; galactose metabolism.</text>
</comment>
<sequence>MSARRSYEEIARNNVAELVAYAEKYLELDGADAVYATNSLLDLLGLPEPADIRPEPSEDFYKPLGALVDYAVRKKLCAETDRLLFETRIMGLLTPPPSVVIEKFDGIAAYEGPMKAAEWLGQLSERCGYIRRPDIDRNIRWTYENPRGDIVVTINLAKPEKTPEEVRRAKEAKTGYPKCLLCAENVGFAGNAGHPARQTLRTIPFELDGENWFMQFSPFVYFEEHVIAIAEEHRPMNVTAATFRRMLDFIDLFPGYFIGSNAALPIVGGSILAHDHYQGGKKVLPIFRTGARKHFLMQGLADVNVSIADWYNSVVRLESKNRAQLLTAAEKFRAAWADYSDAESNILAYTESEDGARTPHNAVTPIACINDDGLYRIDLILRNNRTDEAHPFGIFHPAEELHNIKQEAIGIIEVQGLFILPGRLQRECEGIKDILTGKEPLDFKALAGEDHPLHKHLGMIAQLAADHGTGLSEDKAGTVITDYINTACEKILDTTAVFKNTETGQEAFCRFIRSVVEG</sequence>
<name>A0A9D1NA97_9FIRM</name>
<dbReference type="GO" id="GO:0008108">
    <property type="term" value="F:UDP-glucose:hexose-1-phosphate uridylyltransferase activity"/>
    <property type="evidence" value="ECO:0007669"/>
    <property type="project" value="UniProtKB-UniRule"/>
</dbReference>
<dbReference type="GO" id="GO:0005737">
    <property type="term" value="C:cytoplasm"/>
    <property type="evidence" value="ECO:0007669"/>
    <property type="project" value="UniProtKB-SubCell"/>
</dbReference>
<evidence type="ECO:0000256" key="6">
    <source>
        <dbReference type="ARBA" id="ARBA00022679"/>
    </source>
</evidence>
<gene>
    <name evidence="10" type="primary">galT</name>
    <name evidence="13" type="ORF">IAC73_03185</name>
</gene>
<evidence type="ECO:0000256" key="4">
    <source>
        <dbReference type="ARBA" id="ARBA00008706"/>
    </source>
</evidence>
<evidence type="ECO:0000259" key="12">
    <source>
        <dbReference type="Pfam" id="PF02744"/>
    </source>
</evidence>
<evidence type="ECO:0000256" key="9">
    <source>
        <dbReference type="ARBA" id="ARBA00023277"/>
    </source>
</evidence>
<dbReference type="InterPro" id="IPR005850">
    <property type="entry name" value="GalP_Utransf_C"/>
</dbReference>
<dbReference type="AlphaFoldDB" id="A0A9D1NA97"/>
<reference evidence="13" key="1">
    <citation type="submission" date="2020-10" db="EMBL/GenBank/DDBJ databases">
        <authorList>
            <person name="Gilroy R."/>
        </authorList>
    </citation>
    <scope>NUCLEOTIDE SEQUENCE</scope>
    <source>
        <strain evidence="13">10406</strain>
    </source>
</reference>